<gene>
    <name evidence="1" type="ORF">BC624_10460</name>
    <name evidence="2" type="ORF">SAMN05443373_10360</name>
</gene>
<reference evidence="2" key="2">
    <citation type="submission" date="2016-11" db="EMBL/GenBank/DDBJ databases">
        <authorList>
            <person name="Jaros S."/>
            <person name="Januszkiewicz K."/>
            <person name="Wedrychowicz H."/>
        </authorList>
    </citation>
    <scope>NUCLEOTIDE SEQUENCE [LARGE SCALE GENOMIC DNA]</scope>
    <source>
        <strain evidence="2">DSM 19729</strain>
    </source>
</reference>
<proteinExistence type="predicted"/>
<dbReference type="EMBL" id="PVUB01000004">
    <property type="protein sequence ID" value="PRZ23950.1"/>
    <property type="molecule type" value="Genomic_DNA"/>
</dbReference>
<dbReference type="AlphaFoldDB" id="A0A1M5LG33"/>
<evidence type="ECO:0000313" key="4">
    <source>
        <dbReference type="Proteomes" id="UP000237771"/>
    </source>
</evidence>
<dbReference type="Proteomes" id="UP000237771">
    <property type="component" value="Unassembled WGS sequence"/>
</dbReference>
<organism evidence="2 3">
    <name type="scientific">Flavobacterium granuli</name>
    <dbReference type="NCBI Taxonomy" id="280093"/>
    <lineage>
        <taxon>Bacteria</taxon>
        <taxon>Pseudomonadati</taxon>
        <taxon>Bacteroidota</taxon>
        <taxon>Flavobacteriia</taxon>
        <taxon>Flavobacteriales</taxon>
        <taxon>Flavobacteriaceae</taxon>
        <taxon>Flavobacterium</taxon>
    </lineage>
</organism>
<evidence type="ECO:0000313" key="1">
    <source>
        <dbReference type="EMBL" id="PRZ23950.1"/>
    </source>
</evidence>
<name>A0A1M5LG33_9FLAO</name>
<sequence length="62" mass="7519">MLIYTKNSIDFFFKIDKNYSTICLLKHSQQKTTAKLNLLWFIKQFFLFILEQFIDFYQGIGL</sequence>
<accession>A0A1M5LG33</accession>
<reference evidence="3" key="1">
    <citation type="submission" date="2016-11" db="EMBL/GenBank/DDBJ databases">
        <authorList>
            <person name="Varghese N."/>
            <person name="Submissions S."/>
        </authorList>
    </citation>
    <scope>NUCLEOTIDE SEQUENCE [LARGE SCALE GENOMIC DNA]</scope>
    <source>
        <strain evidence="3">DSM 19729</strain>
    </source>
</reference>
<protein>
    <submittedName>
        <fullName evidence="2">Uncharacterized protein</fullName>
    </submittedName>
</protein>
<reference evidence="1 4" key="3">
    <citation type="submission" date="2018-03" db="EMBL/GenBank/DDBJ databases">
        <title>Genomic Encyclopedia of Archaeal and Bacterial Type Strains, Phase II (KMG-II): from individual species to whole genera.</title>
        <authorList>
            <person name="Goeker M."/>
        </authorList>
    </citation>
    <scope>NUCLEOTIDE SEQUENCE [LARGE SCALE GENOMIC DNA]</scope>
    <source>
        <strain evidence="1 4">DSM 17797</strain>
    </source>
</reference>
<dbReference type="Proteomes" id="UP000184384">
    <property type="component" value="Unassembled WGS sequence"/>
</dbReference>
<evidence type="ECO:0000313" key="3">
    <source>
        <dbReference type="Proteomes" id="UP000184384"/>
    </source>
</evidence>
<evidence type="ECO:0000313" key="2">
    <source>
        <dbReference type="EMBL" id="SHG63343.1"/>
    </source>
</evidence>
<dbReference type="EMBL" id="FQWO01000003">
    <property type="protein sequence ID" value="SHG63343.1"/>
    <property type="molecule type" value="Genomic_DNA"/>
</dbReference>
<keyword evidence="4" id="KW-1185">Reference proteome</keyword>